<dbReference type="EMBL" id="ML996453">
    <property type="protein sequence ID" value="KAF2726513.1"/>
    <property type="molecule type" value="Genomic_DNA"/>
</dbReference>
<organism evidence="1 2">
    <name type="scientific">Polyplosphaeria fusca</name>
    <dbReference type="NCBI Taxonomy" id="682080"/>
    <lineage>
        <taxon>Eukaryota</taxon>
        <taxon>Fungi</taxon>
        <taxon>Dikarya</taxon>
        <taxon>Ascomycota</taxon>
        <taxon>Pezizomycotina</taxon>
        <taxon>Dothideomycetes</taxon>
        <taxon>Pleosporomycetidae</taxon>
        <taxon>Pleosporales</taxon>
        <taxon>Tetraplosphaeriaceae</taxon>
        <taxon>Polyplosphaeria</taxon>
    </lineage>
</organism>
<reference evidence="1" key="1">
    <citation type="journal article" date="2020" name="Stud. Mycol.">
        <title>101 Dothideomycetes genomes: a test case for predicting lifestyles and emergence of pathogens.</title>
        <authorList>
            <person name="Haridas S."/>
            <person name="Albert R."/>
            <person name="Binder M."/>
            <person name="Bloem J."/>
            <person name="Labutti K."/>
            <person name="Salamov A."/>
            <person name="Andreopoulos B."/>
            <person name="Baker S."/>
            <person name="Barry K."/>
            <person name="Bills G."/>
            <person name="Bluhm B."/>
            <person name="Cannon C."/>
            <person name="Castanera R."/>
            <person name="Culley D."/>
            <person name="Daum C."/>
            <person name="Ezra D."/>
            <person name="Gonzalez J."/>
            <person name="Henrissat B."/>
            <person name="Kuo A."/>
            <person name="Liang C."/>
            <person name="Lipzen A."/>
            <person name="Lutzoni F."/>
            <person name="Magnuson J."/>
            <person name="Mondo S."/>
            <person name="Nolan M."/>
            <person name="Ohm R."/>
            <person name="Pangilinan J."/>
            <person name="Park H.-J."/>
            <person name="Ramirez L."/>
            <person name="Alfaro M."/>
            <person name="Sun H."/>
            <person name="Tritt A."/>
            <person name="Yoshinaga Y."/>
            <person name="Zwiers L.-H."/>
            <person name="Turgeon B."/>
            <person name="Goodwin S."/>
            <person name="Spatafora J."/>
            <person name="Crous P."/>
            <person name="Grigoriev I."/>
        </authorList>
    </citation>
    <scope>NUCLEOTIDE SEQUENCE</scope>
    <source>
        <strain evidence="1">CBS 125425</strain>
    </source>
</reference>
<gene>
    <name evidence="1" type="ORF">EJ04DRAFT_599421</name>
</gene>
<protein>
    <submittedName>
        <fullName evidence="1">Uncharacterized protein</fullName>
    </submittedName>
</protein>
<evidence type="ECO:0000313" key="1">
    <source>
        <dbReference type="EMBL" id="KAF2726513.1"/>
    </source>
</evidence>
<proteinExistence type="predicted"/>
<sequence length="158" mass="18256">MKRYKTPREKLVALRARFSRGTFDCQTHLEIKYRDLQKHPKHGNLDSWFNNWITTCNTGIEAEVPCFLNDLPLWDFIKAVDNLYPAWGALKTTEYVQKKDANQKGYTTIDALVSEFSQLYHLKKPVQSNIGTFSATLEVAEPEKKNGKNKSKDNRSKS</sequence>
<dbReference type="OrthoDB" id="4187030at2759"/>
<dbReference type="Proteomes" id="UP000799444">
    <property type="component" value="Unassembled WGS sequence"/>
</dbReference>
<accession>A0A9P4QFU7</accession>
<evidence type="ECO:0000313" key="2">
    <source>
        <dbReference type="Proteomes" id="UP000799444"/>
    </source>
</evidence>
<name>A0A9P4QFU7_9PLEO</name>
<comment type="caution">
    <text evidence="1">The sequence shown here is derived from an EMBL/GenBank/DDBJ whole genome shotgun (WGS) entry which is preliminary data.</text>
</comment>
<keyword evidence="2" id="KW-1185">Reference proteome</keyword>
<dbReference type="AlphaFoldDB" id="A0A9P4QFU7"/>